<evidence type="ECO:0000313" key="16">
    <source>
        <dbReference type="EMBL" id="MCP2264729.1"/>
    </source>
</evidence>
<dbReference type="InterPro" id="IPR005467">
    <property type="entry name" value="His_kinase_dom"/>
</dbReference>
<sequence length="471" mass="49870">MVLAFVAVAMVTATAASAAGYAAARASLVEETQRRAVETVRDQVTRLAPETAYPPDQQALDRLRTSLGPDAMVTFEGLTSASGSTLGLITDDLRARVARDDGFAVQRVADDAGPRLVLGTPVLLTDVDGSRRDSGVDVYVVHDLAGTEAQLDRWTRVVVLTIAGALPLAVALALVVSRSVLRPVQRLAHSATELAEGNLGVRLTPSGRDELADLVATFNDTAAALERSVGELRRREAEARRFVADVSHELRTPIMALTSIIEVLRADAAGRSDQDLELATMAVDRTRRLARLAEDLLELSRLDAGVGDLRPEHVDVVHVVTGTVRTRGWADVAVAAAGPVPARVDVRRVDLVVANLVGNALRHGAPPVVVEVRAEPDHVVVGVTDHGPGLPAGTDPELLFGRFAKGDPSRTSSDGSGLGLAIARVNARLHGGDVTAHDDPGGGARFELRLPRRPEVSADREDDREDDDAPA</sequence>
<feature type="signal peptide" evidence="13">
    <location>
        <begin position="1"/>
        <end position="18"/>
    </location>
</feature>
<keyword evidence="8 12" id="KW-1133">Transmembrane helix</keyword>
<dbReference type="InterPro" id="IPR036097">
    <property type="entry name" value="HisK_dim/P_sf"/>
</dbReference>
<keyword evidence="6 12" id="KW-0812">Transmembrane</keyword>
<keyword evidence="10 12" id="KW-0472">Membrane</keyword>
<comment type="subcellular location">
    <subcellularLocation>
        <location evidence="2">Cell membrane</location>
    </subcellularLocation>
</comment>
<evidence type="ECO:0000256" key="3">
    <source>
        <dbReference type="ARBA" id="ARBA00012438"/>
    </source>
</evidence>
<evidence type="ECO:0000256" key="10">
    <source>
        <dbReference type="ARBA" id="ARBA00023136"/>
    </source>
</evidence>
<dbReference type="RefSeq" id="WP_253835479.1">
    <property type="nucleotide sequence ID" value="NZ_JAMTCS010000006.1"/>
</dbReference>
<comment type="catalytic activity">
    <reaction evidence="1">
        <text>ATP + protein L-histidine = ADP + protein N-phospho-L-histidine.</text>
        <dbReference type="EC" id="2.7.13.3"/>
    </reaction>
</comment>
<name>A0A9X2G7N5_9MICO</name>
<evidence type="ECO:0000256" key="9">
    <source>
        <dbReference type="ARBA" id="ARBA00023012"/>
    </source>
</evidence>
<evidence type="ECO:0000256" key="13">
    <source>
        <dbReference type="SAM" id="SignalP"/>
    </source>
</evidence>
<dbReference type="Gene3D" id="6.10.340.10">
    <property type="match status" value="1"/>
</dbReference>
<dbReference type="InterPro" id="IPR003594">
    <property type="entry name" value="HATPase_dom"/>
</dbReference>
<dbReference type="InterPro" id="IPR050428">
    <property type="entry name" value="TCS_sensor_his_kinase"/>
</dbReference>
<keyword evidence="9" id="KW-0902">Two-component regulatory system</keyword>
<evidence type="ECO:0000259" key="14">
    <source>
        <dbReference type="PROSITE" id="PS50109"/>
    </source>
</evidence>
<evidence type="ECO:0000256" key="12">
    <source>
        <dbReference type="SAM" id="Phobius"/>
    </source>
</evidence>
<keyword evidence="17" id="KW-1185">Reference proteome</keyword>
<dbReference type="Gene3D" id="1.10.287.130">
    <property type="match status" value="1"/>
</dbReference>
<feature type="transmembrane region" description="Helical" evidence="12">
    <location>
        <begin position="157"/>
        <end position="176"/>
    </location>
</feature>
<dbReference type="InterPro" id="IPR003660">
    <property type="entry name" value="HAMP_dom"/>
</dbReference>
<evidence type="ECO:0000313" key="17">
    <source>
        <dbReference type="Proteomes" id="UP001139493"/>
    </source>
</evidence>
<dbReference type="PANTHER" id="PTHR45436">
    <property type="entry name" value="SENSOR HISTIDINE KINASE YKOH"/>
    <property type="match status" value="1"/>
</dbReference>
<dbReference type="EMBL" id="JAMTCS010000006">
    <property type="protein sequence ID" value="MCP2264729.1"/>
    <property type="molecule type" value="Genomic_DNA"/>
</dbReference>
<feature type="compositionally biased region" description="Basic and acidic residues" evidence="11">
    <location>
        <begin position="435"/>
        <end position="461"/>
    </location>
</feature>
<dbReference type="InterPro" id="IPR036890">
    <property type="entry name" value="HATPase_C_sf"/>
</dbReference>
<evidence type="ECO:0000256" key="8">
    <source>
        <dbReference type="ARBA" id="ARBA00022989"/>
    </source>
</evidence>
<evidence type="ECO:0000256" key="11">
    <source>
        <dbReference type="SAM" id="MobiDB-lite"/>
    </source>
</evidence>
<evidence type="ECO:0000256" key="6">
    <source>
        <dbReference type="ARBA" id="ARBA00022692"/>
    </source>
</evidence>
<dbReference type="GO" id="GO:0005886">
    <property type="term" value="C:plasma membrane"/>
    <property type="evidence" value="ECO:0007669"/>
    <property type="project" value="UniProtKB-SubCell"/>
</dbReference>
<evidence type="ECO:0000256" key="5">
    <source>
        <dbReference type="ARBA" id="ARBA00022679"/>
    </source>
</evidence>
<keyword evidence="7 16" id="KW-0418">Kinase</keyword>
<keyword evidence="4" id="KW-0597">Phosphoprotein</keyword>
<feature type="chain" id="PRO_5040750496" description="histidine kinase" evidence="13">
    <location>
        <begin position="19"/>
        <end position="471"/>
    </location>
</feature>
<protein>
    <recommendedName>
        <fullName evidence="3">histidine kinase</fullName>
        <ecNumber evidence="3">2.7.13.3</ecNumber>
    </recommendedName>
</protein>
<dbReference type="Pfam" id="PF00672">
    <property type="entry name" value="HAMP"/>
    <property type="match status" value="1"/>
</dbReference>
<evidence type="ECO:0000256" key="7">
    <source>
        <dbReference type="ARBA" id="ARBA00022777"/>
    </source>
</evidence>
<dbReference type="SMART" id="SM00388">
    <property type="entry name" value="HisKA"/>
    <property type="match status" value="1"/>
</dbReference>
<feature type="compositionally biased region" description="Acidic residues" evidence="11">
    <location>
        <begin position="462"/>
        <end position="471"/>
    </location>
</feature>
<proteinExistence type="predicted"/>
<comment type="caution">
    <text evidence="16">The sequence shown here is derived from an EMBL/GenBank/DDBJ whole genome shotgun (WGS) entry which is preliminary data.</text>
</comment>
<dbReference type="GO" id="GO:0000155">
    <property type="term" value="F:phosphorelay sensor kinase activity"/>
    <property type="evidence" value="ECO:0007669"/>
    <property type="project" value="InterPro"/>
</dbReference>
<dbReference type="InterPro" id="IPR004358">
    <property type="entry name" value="Sig_transdc_His_kin-like_C"/>
</dbReference>
<dbReference type="Pfam" id="PF02518">
    <property type="entry name" value="HATPase_c"/>
    <property type="match status" value="1"/>
</dbReference>
<dbReference type="CDD" id="cd06225">
    <property type="entry name" value="HAMP"/>
    <property type="match status" value="1"/>
</dbReference>
<evidence type="ECO:0000259" key="15">
    <source>
        <dbReference type="PROSITE" id="PS50885"/>
    </source>
</evidence>
<dbReference type="CDD" id="cd00082">
    <property type="entry name" value="HisKA"/>
    <property type="match status" value="1"/>
</dbReference>
<organism evidence="16 17">
    <name type="scientific">Promicromonospora thailandica</name>
    <dbReference type="NCBI Taxonomy" id="765201"/>
    <lineage>
        <taxon>Bacteria</taxon>
        <taxon>Bacillati</taxon>
        <taxon>Actinomycetota</taxon>
        <taxon>Actinomycetes</taxon>
        <taxon>Micrococcales</taxon>
        <taxon>Promicromonosporaceae</taxon>
        <taxon>Promicromonospora</taxon>
    </lineage>
</organism>
<dbReference type="SUPFAM" id="SSF47384">
    <property type="entry name" value="Homodimeric domain of signal transducing histidine kinase"/>
    <property type="match status" value="1"/>
</dbReference>
<dbReference type="PRINTS" id="PR00344">
    <property type="entry name" value="BCTRLSENSOR"/>
</dbReference>
<dbReference type="Pfam" id="PF00512">
    <property type="entry name" value="HisKA"/>
    <property type="match status" value="1"/>
</dbReference>
<dbReference type="CDD" id="cd00075">
    <property type="entry name" value="HATPase"/>
    <property type="match status" value="1"/>
</dbReference>
<accession>A0A9X2G7N5</accession>
<keyword evidence="13" id="KW-0732">Signal</keyword>
<dbReference type="InterPro" id="IPR003661">
    <property type="entry name" value="HisK_dim/P_dom"/>
</dbReference>
<evidence type="ECO:0000256" key="4">
    <source>
        <dbReference type="ARBA" id="ARBA00022553"/>
    </source>
</evidence>
<feature type="region of interest" description="Disordered" evidence="11">
    <location>
        <begin position="432"/>
        <end position="471"/>
    </location>
</feature>
<dbReference type="AlphaFoldDB" id="A0A9X2G7N5"/>
<keyword evidence="5" id="KW-0808">Transferase</keyword>
<dbReference type="Gene3D" id="3.30.565.10">
    <property type="entry name" value="Histidine kinase-like ATPase, C-terminal domain"/>
    <property type="match status" value="1"/>
</dbReference>
<evidence type="ECO:0000256" key="1">
    <source>
        <dbReference type="ARBA" id="ARBA00000085"/>
    </source>
</evidence>
<feature type="domain" description="Histidine kinase" evidence="14">
    <location>
        <begin position="245"/>
        <end position="454"/>
    </location>
</feature>
<dbReference type="EC" id="2.7.13.3" evidence="3"/>
<dbReference type="SMART" id="SM00387">
    <property type="entry name" value="HATPase_c"/>
    <property type="match status" value="1"/>
</dbReference>
<gene>
    <name evidence="16" type="ORF">APR03_002072</name>
</gene>
<feature type="domain" description="HAMP" evidence="15">
    <location>
        <begin position="178"/>
        <end position="230"/>
    </location>
</feature>
<evidence type="ECO:0000256" key="2">
    <source>
        <dbReference type="ARBA" id="ARBA00004236"/>
    </source>
</evidence>
<dbReference type="PROSITE" id="PS50885">
    <property type="entry name" value="HAMP"/>
    <property type="match status" value="1"/>
</dbReference>
<dbReference type="SUPFAM" id="SSF158472">
    <property type="entry name" value="HAMP domain-like"/>
    <property type="match status" value="1"/>
</dbReference>
<dbReference type="Proteomes" id="UP001139493">
    <property type="component" value="Unassembled WGS sequence"/>
</dbReference>
<dbReference type="PROSITE" id="PS50109">
    <property type="entry name" value="HIS_KIN"/>
    <property type="match status" value="1"/>
</dbReference>
<dbReference type="SMART" id="SM00304">
    <property type="entry name" value="HAMP"/>
    <property type="match status" value="1"/>
</dbReference>
<reference evidence="16" key="1">
    <citation type="submission" date="2022-06" db="EMBL/GenBank/DDBJ databases">
        <title>Genomic Encyclopedia of Archaeal and Bacterial Type Strains, Phase II (KMG-II): from individual species to whole genera.</title>
        <authorList>
            <person name="Goeker M."/>
        </authorList>
    </citation>
    <scope>NUCLEOTIDE SEQUENCE</scope>
    <source>
        <strain evidence="16">DSM 26652</strain>
    </source>
</reference>
<dbReference type="PANTHER" id="PTHR45436:SF5">
    <property type="entry name" value="SENSOR HISTIDINE KINASE TRCS"/>
    <property type="match status" value="1"/>
</dbReference>
<dbReference type="SUPFAM" id="SSF55874">
    <property type="entry name" value="ATPase domain of HSP90 chaperone/DNA topoisomerase II/histidine kinase"/>
    <property type="match status" value="1"/>
</dbReference>